<dbReference type="GO" id="GO:0008716">
    <property type="term" value="F:D-alanine-D-alanine ligase activity"/>
    <property type="evidence" value="ECO:0007669"/>
    <property type="project" value="InterPro"/>
</dbReference>
<dbReference type="PANTHER" id="PTHR23132:SF23">
    <property type="entry name" value="D-ALANINE--D-ALANINE LIGASE B"/>
    <property type="match status" value="1"/>
</dbReference>
<evidence type="ECO:0000256" key="1">
    <source>
        <dbReference type="ARBA" id="ARBA00010871"/>
    </source>
</evidence>
<protein>
    <submittedName>
        <fullName evidence="6">D-alanine--D-alanine ligase</fullName>
    </submittedName>
</protein>
<dbReference type="SUPFAM" id="SSF52440">
    <property type="entry name" value="PreATP-grasp domain"/>
    <property type="match status" value="1"/>
</dbReference>
<dbReference type="InterPro" id="IPR013815">
    <property type="entry name" value="ATP_grasp_subdomain_1"/>
</dbReference>
<dbReference type="AlphaFoldDB" id="A0A2M6YSE2"/>
<dbReference type="Pfam" id="PF07478">
    <property type="entry name" value="Dala_Dala_lig_C"/>
    <property type="match status" value="1"/>
</dbReference>
<dbReference type="Gene3D" id="3.30.470.20">
    <property type="entry name" value="ATP-grasp fold, B domain"/>
    <property type="match status" value="1"/>
</dbReference>
<dbReference type="GO" id="GO:0071555">
    <property type="term" value="P:cell wall organization"/>
    <property type="evidence" value="ECO:0007669"/>
    <property type="project" value="UniProtKB-KW"/>
</dbReference>
<evidence type="ECO:0000256" key="3">
    <source>
        <dbReference type="ARBA" id="ARBA00023316"/>
    </source>
</evidence>
<reference evidence="7" key="1">
    <citation type="submission" date="2017-09" db="EMBL/GenBank/DDBJ databases">
        <title>Depth-based differentiation of microbial function through sediment-hosted aquifers and enrichment of novel symbionts in the deep terrestrial subsurface.</title>
        <authorList>
            <person name="Probst A.J."/>
            <person name="Ladd B."/>
            <person name="Jarett J.K."/>
            <person name="Geller-Mcgrath D.E."/>
            <person name="Sieber C.M.K."/>
            <person name="Emerson J.B."/>
            <person name="Anantharaman K."/>
            <person name="Thomas B.C."/>
            <person name="Malmstrom R."/>
            <person name="Stieglmeier M."/>
            <person name="Klingl A."/>
            <person name="Woyke T."/>
            <person name="Ryan C.M."/>
            <person name="Banfield J.F."/>
        </authorList>
    </citation>
    <scope>NUCLEOTIDE SEQUENCE [LARGE SCALE GENOMIC DNA]</scope>
</reference>
<dbReference type="GO" id="GO:0005524">
    <property type="term" value="F:ATP binding"/>
    <property type="evidence" value="ECO:0007669"/>
    <property type="project" value="UniProtKB-UniRule"/>
</dbReference>
<keyword evidence="2 6" id="KW-0436">Ligase</keyword>
<accession>A0A2M6YSE2</accession>
<dbReference type="EMBL" id="PEWY01000180">
    <property type="protein sequence ID" value="PIU36365.1"/>
    <property type="molecule type" value="Genomic_DNA"/>
</dbReference>
<organism evidence="6 7">
    <name type="scientific">Candidatus Roizmanbacteria bacterium CG07_land_8_20_14_0_80_34_15</name>
    <dbReference type="NCBI Taxonomy" id="1974849"/>
    <lineage>
        <taxon>Bacteria</taxon>
        <taxon>Candidatus Roizmaniibacteriota</taxon>
    </lineage>
</organism>
<dbReference type="InterPro" id="IPR016185">
    <property type="entry name" value="PreATP-grasp_dom_sf"/>
</dbReference>
<dbReference type="PANTHER" id="PTHR23132">
    <property type="entry name" value="D-ALANINE--D-ALANINE LIGASE"/>
    <property type="match status" value="1"/>
</dbReference>
<comment type="similarity">
    <text evidence="1">Belongs to the D-alanine--D-alanine ligase family.</text>
</comment>
<dbReference type="Proteomes" id="UP000230184">
    <property type="component" value="Unassembled WGS sequence"/>
</dbReference>
<name>A0A2M6YSE2_9BACT</name>
<dbReference type="InterPro" id="IPR011761">
    <property type="entry name" value="ATP-grasp"/>
</dbReference>
<dbReference type="PROSITE" id="PS50975">
    <property type="entry name" value="ATP_GRASP"/>
    <property type="match status" value="1"/>
</dbReference>
<evidence type="ECO:0000313" key="7">
    <source>
        <dbReference type="Proteomes" id="UP000230184"/>
    </source>
</evidence>
<evidence type="ECO:0000313" key="6">
    <source>
        <dbReference type="EMBL" id="PIU36365.1"/>
    </source>
</evidence>
<keyword evidence="4" id="KW-0547">Nucleotide-binding</keyword>
<dbReference type="Gene3D" id="3.30.1490.20">
    <property type="entry name" value="ATP-grasp fold, A domain"/>
    <property type="match status" value="1"/>
</dbReference>
<evidence type="ECO:0000259" key="5">
    <source>
        <dbReference type="PROSITE" id="PS50975"/>
    </source>
</evidence>
<dbReference type="GO" id="GO:0046872">
    <property type="term" value="F:metal ion binding"/>
    <property type="evidence" value="ECO:0007669"/>
    <property type="project" value="InterPro"/>
</dbReference>
<dbReference type="InterPro" id="IPR011095">
    <property type="entry name" value="Dala_Dala_lig_C"/>
</dbReference>
<proteinExistence type="inferred from homology"/>
<keyword evidence="3" id="KW-0961">Cell wall biogenesis/degradation</keyword>
<dbReference type="Gene3D" id="3.40.50.20">
    <property type="match status" value="1"/>
</dbReference>
<dbReference type="SUPFAM" id="SSF56059">
    <property type="entry name" value="Glutathione synthetase ATP-binding domain-like"/>
    <property type="match status" value="1"/>
</dbReference>
<gene>
    <name evidence="6" type="ORF">COT02_06320</name>
</gene>
<keyword evidence="4" id="KW-0067">ATP-binding</keyword>
<evidence type="ECO:0000256" key="2">
    <source>
        <dbReference type="ARBA" id="ARBA00022598"/>
    </source>
</evidence>
<comment type="caution">
    <text evidence="6">The sequence shown here is derived from an EMBL/GenBank/DDBJ whole genome shotgun (WGS) entry which is preliminary data.</text>
</comment>
<sequence>MVNQNSNTSNMNIVFLYNVRRSNKDSIEFKNQLDRDFDDPITTKWQIKHLKSLGYNIIPIEANEKAYFKLFRLRNKIDLVFNVAEGIYGKDRELQMPAMLEMLQIPYTGSSPLTHAFSLNKEKAKEIFIANNIPTADFQTIDNINFKLKKELKFPLIVKPVAEGSSIGITNDSVVYNEINLKKQVKKILTIFKEPALIEPFLEGREFSIAMLGNPPKILPIIESNHKILPKKYLPFDSYEVKWFFEEEGNGDYLICPAKINKELEKKIKDICYKVWKVLNVVDWCRIDIRCDKYDNPFVLEINSPAGITPPEVSMTSYFPLAARKGGIDYESLLDKIIKTALRRYKKSGLFTKKYGLIFKGSAASAPTHSQRHLHARLSASLMFLARVFSRLRSKMY</sequence>
<feature type="domain" description="ATP-grasp" evidence="5">
    <location>
        <begin position="125"/>
        <end position="339"/>
    </location>
</feature>
<evidence type="ECO:0000256" key="4">
    <source>
        <dbReference type="PROSITE-ProRule" id="PRU00409"/>
    </source>
</evidence>